<organism evidence="1">
    <name type="scientific">Menopon gallinae</name>
    <name type="common">poultry shaft louse</name>
    <dbReference type="NCBI Taxonomy" id="328185"/>
    <lineage>
        <taxon>Eukaryota</taxon>
        <taxon>Metazoa</taxon>
        <taxon>Ecdysozoa</taxon>
        <taxon>Arthropoda</taxon>
        <taxon>Hexapoda</taxon>
        <taxon>Insecta</taxon>
        <taxon>Pterygota</taxon>
        <taxon>Neoptera</taxon>
        <taxon>Paraneoptera</taxon>
        <taxon>Psocodea</taxon>
        <taxon>Troctomorpha</taxon>
        <taxon>Phthiraptera</taxon>
        <taxon>Amblycera</taxon>
        <taxon>Menoponidae</taxon>
        <taxon>Menopon</taxon>
    </lineage>
</organism>
<protein>
    <recommendedName>
        <fullName evidence="2">Reverse transcriptase</fullName>
    </recommendedName>
</protein>
<gene>
    <name evidence="1" type="ORF">PYX00_011440</name>
</gene>
<name>A0AAW2H7L8_9NEOP</name>
<evidence type="ECO:0008006" key="2">
    <source>
        <dbReference type="Google" id="ProtNLM"/>
    </source>
</evidence>
<accession>A0AAW2H7L8</accession>
<dbReference type="EMBL" id="JARGDH010000006">
    <property type="protein sequence ID" value="KAL0265725.1"/>
    <property type="molecule type" value="Genomic_DNA"/>
</dbReference>
<dbReference type="PANTHER" id="PTHR35450:SF2">
    <property type="entry name" value="REVERSE TRANSCRIPTASE DOMAIN-CONTAINING PROTEIN"/>
    <property type="match status" value="1"/>
</dbReference>
<dbReference type="PANTHER" id="PTHR35450">
    <property type="entry name" value="REVERSE TRANSCRIPTASE DOMAIN-CONTAINING PROTEIN"/>
    <property type="match status" value="1"/>
</dbReference>
<dbReference type="AlphaFoldDB" id="A0AAW2H7L8"/>
<evidence type="ECO:0000313" key="1">
    <source>
        <dbReference type="EMBL" id="KAL0265725.1"/>
    </source>
</evidence>
<sequence>MRSRARRICVTGLNARNLFHAINEHAISLMNYYVGLVEFEPGEYEEMDWEILRILRKERIHFQQGNKERLYMARAQLGHGLTNVVFKSERMLLAMDGFLEERKDSCRRKAAILAVERERAAHLGTIRRYLEEKYSLGVVEMKALVEKQKETLDGKTDAKCLHRKVLRTLKDSLVDARASSLWMTHGHLSPQEEAMLCYVQDRNVFFGELNAMCGYCGKERKTVDHIATQCEKLRDYEYLWRHNEVVKSIHLLYCSRFGAVKCTRCGAHKVESIVENSRVCIKADMHIRTDLKLCHNRPDILVHDKARNEMTIVEVGITSLERLQEVEIAKARKYGPLAAELKRIYGCKVSMIPYVMTWDGIVTPYHMKYQKEIGIPRSVEAYIQTVALRRTAASMVASRGRTAAQCLPLAVHE</sequence>
<proteinExistence type="predicted"/>
<comment type="caution">
    <text evidence="1">The sequence shown here is derived from an EMBL/GenBank/DDBJ whole genome shotgun (WGS) entry which is preliminary data.</text>
</comment>
<reference evidence="1" key="1">
    <citation type="journal article" date="2024" name="Gigascience">
        <title>Chromosome-level genome of the poultry shaft louse Menopon gallinae provides insight into the host-switching and adaptive evolution of parasitic lice.</title>
        <authorList>
            <person name="Xu Y."/>
            <person name="Ma L."/>
            <person name="Liu S."/>
            <person name="Liang Y."/>
            <person name="Liu Q."/>
            <person name="He Z."/>
            <person name="Tian L."/>
            <person name="Duan Y."/>
            <person name="Cai W."/>
            <person name="Li H."/>
            <person name="Song F."/>
        </authorList>
    </citation>
    <scope>NUCLEOTIDE SEQUENCE</scope>
    <source>
        <strain evidence="1">Cailab_2023a</strain>
    </source>
</reference>